<evidence type="ECO:0000313" key="6">
    <source>
        <dbReference type="Proteomes" id="UP000551616"/>
    </source>
</evidence>
<reference evidence="5 6" key="1">
    <citation type="submission" date="2020-05" db="EMBL/GenBank/DDBJ databases">
        <title>Bremerella alba sp. nov., a novel planctomycete isolated from the surface of the macroalga Fucus spiralis.</title>
        <authorList>
            <person name="Godinho O."/>
            <person name="Botelho R."/>
            <person name="Albuquerque L."/>
            <person name="Wiegand S."/>
            <person name="Da Costa M.S."/>
            <person name="Lobo-Da-Cunha A."/>
            <person name="Jogler C."/>
            <person name="Lage O.M."/>
        </authorList>
    </citation>
    <scope>NUCLEOTIDE SEQUENCE [LARGE SCALE GENOMIC DNA]</scope>
    <source>
        <strain evidence="5 6">FF15</strain>
    </source>
</reference>
<keyword evidence="1" id="KW-0732">Signal</keyword>
<sequence>MKLIGSLPKTLITCCLGICGLTMTVSESYADPFPVVSDRLDASTELSLRNSTTNSMDGWRGGWKLSQISPAMIDPAEEARWPSVLIRGTGGRNNPLRRQLERVYTDDEVYIGFRFVYEPDRVVGKPDPEFFVLWLDRTQGSDRAVHNSGIPNIGVHLADRGPSKGQNVFMLRFGNGQTAWSQSKLEPGKTYRLITRLSKEKSGERNDYTKMELWINPEPESHDNPNLNISRQTGIHQFNWVGFSTGVKTEREDRIRVGDLVFSSSWNEAYDFLHASGPDAHGKPSKPRVVWKETVDFKRDIYPLLENRCFECHAGEFPDSGYRLDVRSELLGHSTGHALVVPGNSRNNPLLKALTSSSDTQRMPPDGEPLSEKQIALVTAWIEQGLAWDDKLLPEPKVESEHWAFQQVVRPEVPQTEDRKQDNPIDAFLAAQREDLGLIASSEADRRTQIRRVYLNALGLPPTEEETEAFLQDRSPNAYAKLVDKLLASPHAGERTARMWLDLVRWGESEGHQHDIPRPFAWRYRDYVIDSFNNNKPYDQFLKEQLAGDELTSEKDQSVIATGFLASARISGNQMDKGLQRTDIMFDIVDNTASALLGLTMECAQCHNHKFEPISQRDYYRFLAFFSRGQLGNIRLQDSKNPPAKEISQWFSQGSYNFYLREAKKLRIDPAEYPAHTWGYYSPATGREDLEYLPVVNRSPLPYLPDLLKQTDTHILVRGDVNSPGLRVESGWPAVLGTTPSELTPTPRQALSKWLGSRENPLVARVWVNRLWQMYFGQGIVATSSDFGTHGSQPSHPELLDWLAAELMENSWNTRHIQRLILTSDAYRQSAQYNAHNHEIDPENVHLWRWPQRRLQAEAIRDSLLVVTGELNRQVGGPSVAPHRDEQELRRTIYLSQRRSELPDVMQMFDAPEAIRSCPSRETSTVALQPLYLLNNPFVVKRAQTLADQIREAAGEDRSLQIELAFSRILGRAPTQREAERCLTMLQMPEKDQAVEQRKLTQLLHSLMNLNEFVYLP</sequence>
<comment type="caution">
    <text evidence="5">The sequence shown here is derived from an EMBL/GenBank/DDBJ whole genome shotgun (WGS) entry which is preliminary data.</text>
</comment>
<dbReference type="PANTHER" id="PTHR35889:SF3">
    <property type="entry name" value="F-BOX DOMAIN-CONTAINING PROTEIN"/>
    <property type="match status" value="1"/>
</dbReference>
<dbReference type="InterPro" id="IPR022655">
    <property type="entry name" value="DUF1553"/>
</dbReference>
<evidence type="ECO:0000313" key="5">
    <source>
        <dbReference type="EMBL" id="MBA2114165.1"/>
    </source>
</evidence>
<dbReference type="Pfam" id="PF07587">
    <property type="entry name" value="PSD1"/>
    <property type="match status" value="1"/>
</dbReference>
<dbReference type="EMBL" id="JABRWO010000003">
    <property type="protein sequence ID" value="MBA2114165.1"/>
    <property type="molecule type" value="Genomic_DNA"/>
</dbReference>
<dbReference type="Pfam" id="PF07635">
    <property type="entry name" value="PSCyt1"/>
    <property type="match status" value="1"/>
</dbReference>
<evidence type="ECO:0000259" key="3">
    <source>
        <dbReference type="Pfam" id="PF07587"/>
    </source>
</evidence>
<keyword evidence="6" id="KW-1185">Reference proteome</keyword>
<organism evidence="5 6">
    <name type="scientific">Bremerella alba</name>
    <dbReference type="NCBI Taxonomy" id="980252"/>
    <lineage>
        <taxon>Bacteria</taxon>
        <taxon>Pseudomonadati</taxon>
        <taxon>Planctomycetota</taxon>
        <taxon>Planctomycetia</taxon>
        <taxon>Pirellulales</taxon>
        <taxon>Pirellulaceae</taxon>
        <taxon>Bremerella</taxon>
    </lineage>
</organism>
<proteinExistence type="predicted"/>
<name>A0A7V8V3E0_9BACT</name>
<protein>
    <recommendedName>
        <fullName evidence="7">Planctomycete cytochrome C</fullName>
    </recommendedName>
</protein>
<dbReference type="InterPro" id="IPR011429">
    <property type="entry name" value="Cyt_c_Planctomycete-type"/>
</dbReference>
<evidence type="ECO:0008006" key="7">
    <source>
        <dbReference type="Google" id="ProtNLM"/>
    </source>
</evidence>
<accession>A0A7V8V3E0</accession>
<feature type="signal peptide" evidence="1">
    <location>
        <begin position="1"/>
        <end position="30"/>
    </location>
</feature>
<dbReference type="AlphaFoldDB" id="A0A7V8V3E0"/>
<dbReference type="PANTHER" id="PTHR35889">
    <property type="entry name" value="CYCLOINULO-OLIGOSACCHARIDE FRUCTANOTRANSFERASE-RELATED"/>
    <property type="match status" value="1"/>
</dbReference>
<feature type="chain" id="PRO_5031467632" description="Planctomycete cytochrome C" evidence="1">
    <location>
        <begin position="31"/>
        <end position="1017"/>
    </location>
</feature>
<dbReference type="RefSeq" id="WP_207395644.1">
    <property type="nucleotide sequence ID" value="NZ_JABRWO010000003.1"/>
</dbReference>
<dbReference type="InterPro" id="IPR011444">
    <property type="entry name" value="DUF1549"/>
</dbReference>
<evidence type="ECO:0000259" key="4">
    <source>
        <dbReference type="Pfam" id="PF07635"/>
    </source>
</evidence>
<feature type="domain" description="DUF1553" evidence="3">
    <location>
        <begin position="748"/>
        <end position="985"/>
    </location>
</feature>
<feature type="domain" description="Cytochrome C Planctomycete-type" evidence="4">
    <location>
        <begin position="309"/>
        <end position="367"/>
    </location>
</feature>
<evidence type="ECO:0000259" key="2">
    <source>
        <dbReference type="Pfam" id="PF07583"/>
    </source>
</evidence>
<gene>
    <name evidence="5" type="ORF">HOV93_13210</name>
</gene>
<evidence type="ECO:0000256" key="1">
    <source>
        <dbReference type="SAM" id="SignalP"/>
    </source>
</evidence>
<dbReference type="Pfam" id="PF07583">
    <property type="entry name" value="PSCyt2"/>
    <property type="match status" value="1"/>
</dbReference>
<dbReference type="Proteomes" id="UP000551616">
    <property type="component" value="Unassembled WGS sequence"/>
</dbReference>
<feature type="domain" description="DUF1549" evidence="2">
    <location>
        <begin position="424"/>
        <end position="628"/>
    </location>
</feature>